<comment type="similarity">
    <text evidence="2">Belongs to the bHLH protein family.</text>
</comment>
<evidence type="ECO:0000313" key="8">
    <source>
        <dbReference type="EMBL" id="TVU36054.1"/>
    </source>
</evidence>
<dbReference type="FunFam" id="4.10.280.10:FF:000002">
    <property type="entry name" value="Basic helix-loop-helix transcription factor"/>
    <property type="match status" value="1"/>
</dbReference>
<keyword evidence="9" id="KW-1185">Reference proteome</keyword>
<evidence type="ECO:0000256" key="4">
    <source>
        <dbReference type="ARBA" id="ARBA00023163"/>
    </source>
</evidence>
<feature type="compositionally biased region" description="Low complexity" evidence="6">
    <location>
        <begin position="45"/>
        <end position="57"/>
    </location>
</feature>
<feature type="compositionally biased region" description="Basic and acidic residues" evidence="6">
    <location>
        <begin position="258"/>
        <end position="293"/>
    </location>
</feature>
<dbReference type="SUPFAM" id="SSF47459">
    <property type="entry name" value="HLH, helix-loop-helix DNA-binding domain"/>
    <property type="match status" value="1"/>
</dbReference>
<dbReference type="InterPro" id="IPR036638">
    <property type="entry name" value="HLH_DNA-bd_sf"/>
</dbReference>
<dbReference type="PROSITE" id="PS50888">
    <property type="entry name" value="BHLH"/>
    <property type="match status" value="1"/>
</dbReference>
<dbReference type="EMBL" id="RWGY01000009">
    <property type="protein sequence ID" value="TVU36054.1"/>
    <property type="molecule type" value="Genomic_DNA"/>
</dbReference>
<dbReference type="SMART" id="SM00353">
    <property type="entry name" value="HLH"/>
    <property type="match status" value="1"/>
</dbReference>
<dbReference type="Gramene" id="TVU36054">
    <property type="protein sequence ID" value="TVU36054"/>
    <property type="gene ID" value="EJB05_17965"/>
</dbReference>
<evidence type="ECO:0000256" key="3">
    <source>
        <dbReference type="ARBA" id="ARBA00023015"/>
    </source>
</evidence>
<dbReference type="PANTHER" id="PTHR12565:SF184">
    <property type="entry name" value="BHLH TRANSCRIPTION FACTOR"/>
    <property type="match status" value="1"/>
</dbReference>
<dbReference type="GO" id="GO:0046983">
    <property type="term" value="F:protein dimerization activity"/>
    <property type="evidence" value="ECO:0007669"/>
    <property type="project" value="InterPro"/>
</dbReference>
<dbReference type="Proteomes" id="UP000324897">
    <property type="component" value="Unassembled WGS sequence"/>
</dbReference>
<dbReference type="CDD" id="cd18919">
    <property type="entry name" value="bHLH_AtBPE_like"/>
    <property type="match status" value="1"/>
</dbReference>
<proteinExistence type="inferred from homology"/>
<feature type="domain" description="BHLH" evidence="7">
    <location>
        <begin position="286"/>
        <end position="336"/>
    </location>
</feature>
<evidence type="ECO:0000256" key="2">
    <source>
        <dbReference type="ARBA" id="ARBA00005510"/>
    </source>
</evidence>
<keyword evidence="3" id="KW-0805">Transcription regulation</keyword>
<feature type="region of interest" description="Disordered" evidence="6">
    <location>
        <begin position="172"/>
        <end position="293"/>
    </location>
</feature>
<comment type="subcellular location">
    <subcellularLocation>
        <location evidence="1">Nucleus</location>
    </subcellularLocation>
</comment>
<dbReference type="GO" id="GO:0003700">
    <property type="term" value="F:DNA-binding transcription factor activity"/>
    <property type="evidence" value="ECO:0007669"/>
    <property type="project" value="TreeGrafter"/>
</dbReference>
<keyword evidence="4" id="KW-0804">Transcription</keyword>
<dbReference type="InterPro" id="IPR011598">
    <property type="entry name" value="bHLH_dom"/>
</dbReference>
<dbReference type="AlphaFoldDB" id="A0A5J9VKS2"/>
<dbReference type="GO" id="GO:0005634">
    <property type="term" value="C:nucleus"/>
    <property type="evidence" value="ECO:0007669"/>
    <property type="project" value="UniProtKB-SubCell"/>
</dbReference>
<evidence type="ECO:0000256" key="1">
    <source>
        <dbReference type="ARBA" id="ARBA00004123"/>
    </source>
</evidence>
<evidence type="ECO:0000313" key="9">
    <source>
        <dbReference type="Proteomes" id="UP000324897"/>
    </source>
</evidence>
<comment type="caution">
    <text evidence="8">The sequence shown here is derived from an EMBL/GenBank/DDBJ whole genome shotgun (WGS) entry which is preliminary data.</text>
</comment>
<evidence type="ECO:0000259" key="7">
    <source>
        <dbReference type="PROSITE" id="PS50888"/>
    </source>
</evidence>
<name>A0A5J9VKS2_9POAL</name>
<dbReference type="Pfam" id="PF00010">
    <property type="entry name" value="HLH"/>
    <property type="match status" value="1"/>
</dbReference>
<feature type="compositionally biased region" description="Basic and acidic residues" evidence="6">
    <location>
        <begin position="221"/>
        <end position="236"/>
    </location>
</feature>
<keyword evidence="5" id="KW-0539">Nucleus</keyword>
<evidence type="ECO:0000256" key="6">
    <source>
        <dbReference type="SAM" id="MobiDB-lite"/>
    </source>
</evidence>
<accession>A0A5J9VKS2</accession>
<gene>
    <name evidence="8" type="ORF">EJB05_17965</name>
</gene>
<dbReference type="PANTHER" id="PTHR12565">
    <property type="entry name" value="STEROL REGULATORY ELEMENT-BINDING PROTEIN"/>
    <property type="match status" value="1"/>
</dbReference>
<dbReference type="Gene3D" id="4.10.280.10">
    <property type="entry name" value="Helix-loop-helix DNA-binding domain"/>
    <property type="match status" value="1"/>
</dbReference>
<organism evidence="8 9">
    <name type="scientific">Eragrostis curvula</name>
    <name type="common">weeping love grass</name>
    <dbReference type="NCBI Taxonomy" id="38414"/>
    <lineage>
        <taxon>Eukaryota</taxon>
        <taxon>Viridiplantae</taxon>
        <taxon>Streptophyta</taxon>
        <taxon>Embryophyta</taxon>
        <taxon>Tracheophyta</taxon>
        <taxon>Spermatophyta</taxon>
        <taxon>Magnoliopsida</taxon>
        <taxon>Liliopsida</taxon>
        <taxon>Poales</taxon>
        <taxon>Poaceae</taxon>
        <taxon>PACMAD clade</taxon>
        <taxon>Chloridoideae</taxon>
        <taxon>Eragrostideae</taxon>
        <taxon>Eragrostidinae</taxon>
        <taxon>Eragrostis</taxon>
    </lineage>
</organism>
<dbReference type="InterPro" id="IPR024097">
    <property type="entry name" value="bHLH_ZIP_TF"/>
</dbReference>
<feature type="region of interest" description="Disordered" evidence="6">
    <location>
        <begin position="38"/>
        <end position="83"/>
    </location>
</feature>
<reference evidence="8 9" key="1">
    <citation type="journal article" date="2019" name="Sci. Rep.">
        <title>A high-quality genome of Eragrostis curvula grass provides insights into Poaceae evolution and supports new strategies to enhance forage quality.</title>
        <authorList>
            <person name="Carballo J."/>
            <person name="Santos B.A.C.M."/>
            <person name="Zappacosta D."/>
            <person name="Garbus I."/>
            <person name="Selva J.P."/>
            <person name="Gallo C.A."/>
            <person name="Diaz A."/>
            <person name="Albertini E."/>
            <person name="Caccamo M."/>
            <person name="Echenique V."/>
        </authorList>
    </citation>
    <scope>NUCLEOTIDE SEQUENCE [LARGE SCALE GENOMIC DNA]</scope>
    <source>
        <strain evidence="9">cv. Victoria</strain>
        <tissue evidence="8">Leaf</tissue>
    </source>
</reference>
<dbReference type="OrthoDB" id="775589at2759"/>
<sequence length="517" mass="54974">MNCGPPDQMPQATAPSCFLNLNWDQSMAAAGNGDHLDPALSSMVSSPASNSTAAAASDGRGLHGISPQPQYGGTPLSSPPKLNLSMMGQFHHYPPPQVGGAGAAGLPILENLMPMGHLDQFLADPGFAERAARLSGFDGRAGGGGYGGGVPGQFGLPEAGPVGALKELELGNGRDESSVSDPASASAEMALKAPSDGNARKRKASGKGKGKDGPVSTSAKDLAKEESSGKRCKSADESNGAEDNSAKAKAAQSTSENGGKKQGKDSTSKPPEPPKDYIHVRARRGEATDSHSLAERVRREKISQRMKLLQDLVPGCNKVVGKAVMLDEIINYVQSLQRQVEFLSMKLATVNPQLDFNNLPNLLSKDVRTSIYDHITTFCSFLLRLLHNSSYLTYQLCNQMQQSCGPLQNSHFPLETSGAPMTYINQPHQGNPLGCSLTNGMDNQSSMHPLDPAFCRSMNSQHPFLNGVSDSTSQVGTFWQDDLQSVVHMDMGQSQEMATSSNSYNGSLQTVHMKMEL</sequence>
<evidence type="ECO:0000256" key="5">
    <source>
        <dbReference type="ARBA" id="ARBA00023242"/>
    </source>
</evidence>
<protein>
    <recommendedName>
        <fullName evidence="7">BHLH domain-containing protein</fullName>
    </recommendedName>
</protein>